<protein>
    <submittedName>
        <fullName evidence="1">Uncharacterized protein</fullName>
    </submittedName>
</protein>
<dbReference type="Proteomes" id="UP000284751">
    <property type="component" value="Unassembled WGS sequence"/>
</dbReference>
<comment type="caution">
    <text evidence="1">The sequence shown here is derived from an EMBL/GenBank/DDBJ whole genome shotgun (WGS) entry which is preliminary data.</text>
</comment>
<dbReference type="AlphaFoldDB" id="A0A412B1H0"/>
<organism evidence="1 2">
    <name type="scientific">[Clostridium] leptum</name>
    <dbReference type="NCBI Taxonomy" id="1535"/>
    <lineage>
        <taxon>Bacteria</taxon>
        <taxon>Bacillati</taxon>
        <taxon>Bacillota</taxon>
        <taxon>Clostridia</taxon>
        <taxon>Eubacteriales</taxon>
        <taxon>Oscillospiraceae</taxon>
        <taxon>Oscillospiraceae incertae sedis</taxon>
    </lineage>
</organism>
<reference evidence="1 2" key="1">
    <citation type="submission" date="2018-08" db="EMBL/GenBank/DDBJ databases">
        <title>A genome reference for cultivated species of the human gut microbiota.</title>
        <authorList>
            <person name="Zou Y."/>
            <person name="Xue W."/>
            <person name="Luo G."/>
        </authorList>
    </citation>
    <scope>NUCLEOTIDE SEQUENCE [LARGE SCALE GENOMIC DNA]</scope>
    <source>
        <strain evidence="1 2">AF28-26</strain>
    </source>
</reference>
<dbReference type="EMBL" id="QRTC01000001">
    <property type="protein sequence ID" value="RGQ44840.1"/>
    <property type="molecule type" value="Genomic_DNA"/>
</dbReference>
<evidence type="ECO:0000313" key="1">
    <source>
        <dbReference type="EMBL" id="RGQ44840.1"/>
    </source>
</evidence>
<sequence length="108" mass="11910">MSLAFPLTVWVFRLVKARESGERAFDKFHFDAFLAALRSRQAAGISLYRLGTAVRSEYAGSSLKRHVLSLLAVAAVQRIFTDSLMKRDDFVGRPAGLAAVKLPLNIVS</sequence>
<accession>A0A412B1H0</accession>
<name>A0A412B1H0_9FIRM</name>
<proteinExistence type="predicted"/>
<gene>
    <name evidence="1" type="ORF">DWY99_00735</name>
</gene>
<evidence type="ECO:0000313" key="2">
    <source>
        <dbReference type="Proteomes" id="UP000284751"/>
    </source>
</evidence>